<evidence type="ECO:0000256" key="4">
    <source>
        <dbReference type="ARBA" id="ARBA00022692"/>
    </source>
</evidence>
<sequence length="218" mass="23521">MLAPAPGSVRGMATATGRLRKLLWLLTSRSTVRGPEWQGAVWVGDDELTRLGQSLNHMLDRLEASTEREHQFLADASHELRTPLALRQGLRGEARASSAGPGSCIRVPLSAASCDSPLAATWRGAIWPRISQAVISARSSWRENTGERRPGYPAGSRLLLAAHSPQASASLFPCPYRARASFSAVRCWSDIGPRTQTGSSPPAMTQARTGYGHPFGQH</sequence>
<dbReference type="AlphaFoldDB" id="A0A1V0TJX0"/>
<evidence type="ECO:0000256" key="1">
    <source>
        <dbReference type="ARBA" id="ARBA00000085"/>
    </source>
</evidence>
<dbReference type="Proteomes" id="UP000192726">
    <property type="component" value="Chromosome"/>
</dbReference>
<proteinExistence type="predicted"/>
<comment type="subcellular location">
    <subcellularLocation>
        <location evidence="2">Cell membrane</location>
    </subcellularLocation>
</comment>
<dbReference type="InterPro" id="IPR003661">
    <property type="entry name" value="HisK_dim/P_dom"/>
</dbReference>
<organism evidence="8 9">
    <name type="scientific">Streptomyces gilvosporeus</name>
    <dbReference type="NCBI Taxonomy" id="553510"/>
    <lineage>
        <taxon>Bacteria</taxon>
        <taxon>Bacillati</taxon>
        <taxon>Actinomycetota</taxon>
        <taxon>Actinomycetes</taxon>
        <taxon>Kitasatosporales</taxon>
        <taxon>Streptomycetaceae</taxon>
        <taxon>Streptomyces</taxon>
    </lineage>
</organism>
<evidence type="ECO:0000256" key="3">
    <source>
        <dbReference type="ARBA" id="ARBA00012438"/>
    </source>
</evidence>
<keyword evidence="5" id="KW-0472">Membrane</keyword>
<evidence type="ECO:0000256" key="2">
    <source>
        <dbReference type="ARBA" id="ARBA00004236"/>
    </source>
</evidence>
<evidence type="ECO:0000256" key="6">
    <source>
        <dbReference type="SAM" id="MobiDB-lite"/>
    </source>
</evidence>
<dbReference type="PROSITE" id="PS50885">
    <property type="entry name" value="HAMP"/>
    <property type="match status" value="1"/>
</dbReference>
<keyword evidence="4" id="KW-0812">Transmembrane</keyword>
<keyword evidence="9" id="KW-1185">Reference proteome</keyword>
<accession>A0A1V0TJX0</accession>
<name>A0A1V0TJX0_9ACTN</name>
<dbReference type="GO" id="GO:0000155">
    <property type="term" value="F:phosphorelay sensor kinase activity"/>
    <property type="evidence" value="ECO:0007669"/>
    <property type="project" value="InterPro"/>
</dbReference>
<feature type="region of interest" description="Disordered" evidence="6">
    <location>
        <begin position="193"/>
        <end position="218"/>
    </location>
</feature>
<keyword evidence="5" id="KW-1133">Transmembrane helix</keyword>
<dbReference type="EC" id="2.7.13.3" evidence="3"/>
<dbReference type="EMBL" id="CP020569">
    <property type="protein sequence ID" value="ARF53170.1"/>
    <property type="molecule type" value="Genomic_DNA"/>
</dbReference>
<dbReference type="CDD" id="cd00082">
    <property type="entry name" value="HisKA"/>
    <property type="match status" value="1"/>
</dbReference>
<protein>
    <recommendedName>
        <fullName evidence="3">histidine kinase</fullName>
        <ecNumber evidence="3">2.7.13.3</ecNumber>
    </recommendedName>
</protein>
<evidence type="ECO:0000256" key="5">
    <source>
        <dbReference type="ARBA" id="ARBA00022989"/>
    </source>
</evidence>
<dbReference type="KEGG" id="sgv:B1H19_02340"/>
<reference evidence="8 9" key="1">
    <citation type="submission" date="2017-04" db="EMBL/GenBank/DDBJ databases">
        <title>Complete Genome Sequence of Streptomyces gilvosporeus F607, a Capable Producer of Natamycin.</title>
        <authorList>
            <person name="Zong G."/>
            <person name="Zhong C."/>
            <person name="Fu J."/>
            <person name="Qin R."/>
            <person name="Cao G."/>
        </authorList>
    </citation>
    <scope>NUCLEOTIDE SEQUENCE [LARGE SCALE GENOMIC DNA]</scope>
    <source>
        <strain evidence="8 9">F607</strain>
    </source>
</reference>
<gene>
    <name evidence="8" type="ORF">B1H19_02340</name>
</gene>
<feature type="compositionally biased region" description="Polar residues" evidence="6">
    <location>
        <begin position="194"/>
        <end position="208"/>
    </location>
</feature>
<evidence type="ECO:0000259" key="7">
    <source>
        <dbReference type="PROSITE" id="PS50885"/>
    </source>
</evidence>
<feature type="domain" description="HAMP" evidence="7">
    <location>
        <begin position="44"/>
        <end position="67"/>
    </location>
</feature>
<dbReference type="SUPFAM" id="SSF47384">
    <property type="entry name" value="Homodimeric domain of signal transducing histidine kinase"/>
    <property type="match status" value="1"/>
</dbReference>
<dbReference type="InterPro" id="IPR003660">
    <property type="entry name" value="HAMP_dom"/>
</dbReference>
<dbReference type="Gene3D" id="1.10.287.130">
    <property type="match status" value="1"/>
</dbReference>
<dbReference type="STRING" id="553510.B1H19_02340"/>
<dbReference type="InterPro" id="IPR036097">
    <property type="entry name" value="HisK_dim/P_sf"/>
</dbReference>
<dbReference type="CDD" id="cd06225">
    <property type="entry name" value="HAMP"/>
    <property type="match status" value="1"/>
</dbReference>
<evidence type="ECO:0000313" key="8">
    <source>
        <dbReference type="EMBL" id="ARF53170.1"/>
    </source>
</evidence>
<dbReference type="GO" id="GO:0005886">
    <property type="term" value="C:plasma membrane"/>
    <property type="evidence" value="ECO:0007669"/>
    <property type="project" value="UniProtKB-SubCell"/>
</dbReference>
<comment type="catalytic activity">
    <reaction evidence="1">
        <text>ATP + protein L-histidine = ADP + protein N-phospho-L-histidine.</text>
        <dbReference type="EC" id="2.7.13.3"/>
    </reaction>
</comment>
<evidence type="ECO:0000313" key="9">
    <source>
        <dbReference type="Proteomes" id="UP000192726"/>
    </source>
</evidence>